<organism evidence="1 2">
    <name type="scientific">Dendrobium catenatum</name>
    <dbReference type="NCBI Taxonomy" id="906689"/>
    <lineage>
        <taxon>Eukaryota</taxon>
        <taxon>Viridiplantae</taxon>
        <taxon>Streptophyta</taxon>
        <taxon>Embryophyta</taxon>
        <taxon>Tracheophyta</taxon>
        <taxon>Spermatophyta</taxon>
        <taxon>Magnoliopsida</taxon>
        <taxon>Liliopsida</taxon>
        <taxon>Asparagales</taxon>
        <taxon>Orchidaceae</taxon>
        <taxon>Epidendroideae</taxon>
        <taxon>Malaxideae</taxon>
        <taxon>Dendrobiinae</taxon>
        <taxon>Dendrobium</taxon>
    </lineage>
</organism>
<evidence type="ECO:0000313" key="1">
    <source>
        <dbReference type="EMBL" id="PKU69319.1"/>
    </source>
</evidence>
<dbReference type="AlphaFoldDB" id="A0A2I0W0Y0"/>
<sequence>MFRSVSEIEHGRDRVALQLNCGWLSTLAAHHIGWFMRQSNTKQRILVQKRSLLENEPNRPADSQFGWFIQPPDQTEYGRSSDVRNPYTVIRRATLTFGFQQPPSLSRMISHNLSLLAVFSAHSGINVEPPLNHPNIFAVWENVLDFGTENKTMNSRTMSIPGAQAISSTGSSYLSMPSLHFLKVSAFLNVLAWYYLIVS</sequence>
<reference evidence="1 2" key="2">
    <citation type="journal article" date="2017" name="Nature">
        <title>The Apostasia genome and the evolution of orchids.</title>
        <authorList>
            <person name="Zhang G.Q."/>
            <person name="Liu K.W."/>
            <person name="Li Z."/>
            <person name="Lohaus R."/>
            <person name="Hsiao Y.Y."/>
            <person name="Niu S.C."/>
            <person name="Wang J.Y."/>
            <person name="Lin Y.C."/>
            <person name="Xu Q."/>
            <person name="Chen L.J."/>
            <person name="Yoshida K."/>
            <person name="Fujiwara S."/>
            <person name="Wang Z.W."/>
            <person name="Zhang Y.Q."/>
            <person name="Mitsuda N."/>
            <person name="Wang M."/>
            <person name="Liu G.H."/>
            <person name="Pecoraro L."/>
            <person name="Huang H.X."/>
            <person name="Xiao X.J."/>
            <person name="Lin M."/>
            <person name="Wu X.Y."/>
            <person name="Wu W.L."/>
            <person name="Chen Y.Y."/>
            <person name="Chang S.B."/>
            <person name="Sakamoto S."/>
            <person name="Ohme-Takagi M."/>
            <person name="Yagi M."/>
            <person name="Zeng S.J."/>
            <person name="Shen C.Y."/>
            <person name="Yeh C.M."/>
            <person name="Luo Y.B."/>
            <person name="Tsai W.C."/>
            <person name="Van de Peer Y."/>
            <person name="Liu Z.J."/>
        </authorList>
    </citation>
    <scope>NUCLEOTIDE SEQUENCE [LARGE SCALE GENOMIC DNA]</scope>
    <source>
        <tissue evidence="1">The whole plant</tissue>
    </source>
</reference>
<gene>
    <name evidence="1" type="ORF">MA16_Dca002589</name>
</gene>
<proteinExistence type="predicted"/>
<accession>A0A2I0W0Y0</accession>
<name>A0A2I0W0Y0_9ASPA</name>
<dbReference type="EMBL" id="KZ503041">
    <property type="protein sequence ID" value="PKU69319.1"/>
    <property type="molecule type" value="Genomic_DNA"/>
</dbReference>
<dbReference type="Proteomes" id="UP000233837">
    <property type="component" value="Unassembled WGS sequence"/>
</dbReference>
<keyword evidence="2" id="KW-1185">Reference proteome</keyword>
<protein>
    <submittedName>
        <fullName evidence="1">Uncharacterized protein</fullName>
    </submittedName>
</protein>
<evidence type="ECO:0000313" key="2">
    <source>
        <dbReference type="Proteomes" id="UP000233837"/>
    </source>
</evidence>
<reference evidence="1 2" key="1">
    <citation type="journal article" date="2016" name="Sci. Rep.">
        <title>The Dendrobium catenatum Lindl. genome sequence provides insights into polysaccharide synthase, floral development and adaptive evolution.</title>
        <authorList>
            <person name="Zhang G.Q."/>
            <person name="Xu Q."/>
            <person name="Bian C."/>
            <person name="Tsai W.C."/>
            <person name="Yeh C.M."/>
            <person name="Liu K.W."/>
            <person name="Yoshida K."/>
            <person name="Zhang L.S."/>
            <person name="Chang S.B."/>
            <person name="Chen F."/>
            <person name="Shi Y."/>
            <person name="Su Y.Y."/>
            <person name="Zhang Y.Q."/>
            <person name="Chen L.J."/>
            <person name="Yin Y."/>
            <person name="Lin M."/>
            <person name="Huang H."/>
            <person name="Deng H."/>
            <person name="Wang Z.W."/>
            <person name="Zhu S.L."/>
            <person name="Zhao X."/>
            <person name="Deng C."/>
            <person name="Niu S.C."/>
            <person name="Huang J."/>
            <person name="Wang M."/>
            <person name="Liu G.H."/>
            <person name="Yang H.J."/>
            <person name="Xiao X.J."/>
            <person name="Hsiao Y.Y."/>
            <person name="Wu W.L."/>
            <person name="Chen Y.Y."/>
            <person name="Mitsuda N."/>
            <person name="Ohme-Takagi M."/>
            <person name="Luo Y.B."/>
            <person name="Van de Peer Y."/>
            <person name="Liu Z.J."/>
        </authorList>
    </citation>
    <scope>NUCLEOTIDE SEQUENCE [LARGE SCALE GENOMIC DNA]</scope>
    <source>
        <tissue evidence="1">The whole plant</tissue>
    </source>
</reference>